<comment type="caution">
    <text evidence="3">The sequence shown here is derived from an EMBL/GenBank/DDBJ whole genome shotgun (WGS) entry which is preliminary data.</text>
</comment>
<accession>A0ABW2X8N8</accession>
<evidence type="ECO:0000256" key="1">
    <source>
        <dbReference type="SAM" id="MobiDB-lite"/>
    </source>
</evidence>
<sequence>MTWSGGGSWGGKEDSLDGLDQEVEDPAGDNEALGGPAAPVAGYGLYDAQEEARKW</sequence>
<name>A0ABW2X8N8_9ACTN</name>
<evidence type="ECO:0000313" key="3">
    <source>
        <dbReference type="EMBL" id="MFD0629353.1"/>
    </source>
</evidence>
<evidence type="ECO:0000313" key="4">
    <source>
        <dbReference type="EMBL" id="MFD0629902.1"/>
    </source>
</evidence>
<proteinExistence type="predicted"/>
<reference evidence="3" key="3">
    <citation type="submission" date="2024-09" db="EMBL/GenBank/DDBJ databases">
        <authorList>
            <person name="Sun Q."/>
            <person name="Mori K."/>
        </authorList>
    </citation>
    <scope>NUCLEOTIDE SEQUENCE</scope>
    <source>
        <strain evidence="3">JCM 12607</strain>
    </source>
</reference>
<dbReference type="Proteomes" id="UP001596915">
    <property type="component" value="Unassembled WGS sequence"/>
</dbReference>
<dbReference type="EMBL" id="JBHTGL010000010">
    <property type="protein sequence ID" value="MFD0629902.1"/>
    <property type="molecule type" value="Genomic_DNA"/>
</dbReference>
<reference evidence="3" key="1">
    <citation type="journal article" date="2014" name="Int. J. Syst. Evol. Microbiol.">
        <title>Complete genome of a new Firmicutes species belonging to the dominant human colonic microbiota ('Ruminococcus bicirculans') reveals two chromosomes and a selective capacity to utilize plant glucans.</title>
        <authorList>
            <consortium name="NISC Comparative Sequencing Program"/>
            <person name="Wegmann U."/>
            <person name="Louis P."/>
            <person name="Goesmann A."/>
            <person name="Henrissat B."/>
            <person name="Duncan S.H."/>
            <person name="Flint H.J."/>
        </authorList>
    </citation>
    <scope>NUCLEOTIDE SEQUENCE</scope>
    <source>
        <strain evidence="3">JCM 12607</strain>
    </source>
</reference>
<feature type="compositionally biased region" description="Acidic residues" evidence="1">
    <location>
        <begin position="16"/>
        <end position="28"/>
    </location>
</feature>
<evidence type="ECO:0000313" key="6">
    <source>
        <dbReference type="Proteomes" id="UP001596915"/>
    </source>
</evidence>
<gene>
    <name evidence="2" type="ORF">ACFQ2K_00515</name>
    <name evidence="3" type="ORF">ACFQ2K_48860</name>
    <name evidence="4" type="ORF">ACFQ2K_52335</name>
    <name evidence="5" type="ORF">ACFQ2K_52620</name>
</gene>
<keyword evidence="6" id="KW-1185">Reference proteome</keyword>
<feature type="region of interest" description="Disordered" evidence="1">
    <location>
        <begin position="1"/>
        <end position="55"/>
    </location>
</feature>
<organism evidence="3 6">
    <name type="scientific">Streptomyces sanglieri</name>
    <dbReference type="NCBI Taxonomy" id="193460"/>
    <lineage>
        <taxon>Bacteria</taxon>
        <taxon>Bacillati</taxon>
        <taxon>Actinomycetota</taxon>
        <taxon>Actinomycetes</taxon>
        <taxon>Kitasatosporales</taxon>
        <taxon>Streptomycetaceae</taxon>
        <taxon>Streptomyces</taxon>
    </lineage>
</organism>
<dbReference type="EMBL" id="JBHTGL010000008">
    <property type="protein sequence ID" value="MFD0629353.1"/>
    <property type="molecule type" value="Genomic_DNA"/>
</dbReference>
<feature type="compositionally biased region" description="Gly residues" evidence="1">
    <location>
        <begin position="1"/>
        <end position="10"/>
    </location>
</feature>
<dbReference type="EMBL" id="JBHTGL010000011">
    <property type="protein sequence ID" value="MFD0629946.1"/>
    <property type="molecule type" value="Genomic_DNA"/>
</dbReference>
<evidence type="ECO:0000313" key="5">
    <source>
        <dbReference type="EMBL" id="MFD0629946.1"/>
    </source>
</evidence>
<dbReference type="EMBL" id="JBHTGL010000001">
    <property type="protein sequence ID" value="MFD0621512.1"/>
    <property type="molecule type" value="Genomic_DNA"/>
</dbReference>
<reference evidence="6" key="2">
    <citation type="journal article" date="2019" name="Int. J. Syst. Evol. Microbiol.">
        <title>The Global Catalogue of Microorganisms (GCM) 10K type strain sequencing project: providing services to taxonomists for standard genome sequencing and annotation.</title>
        <authorList>
            <consortium name="The Broad Institute Genomics Platform"/>
            <consortium name="The Broad Institute Genome Sequencing Center for Infectious Disease"/>
            <person name="Wu L."/>
            <person name="Ma J."/>
        </authorList>
    </citation>
    <scope>NUCLEOTIDE SEQUENCE [LARGE SCALE GENOMIC DNA]</scope>
    <source>
        <strain evidence="6">JCM 12607</strain>
    </source>
</reference>
<protein>
    <submittedName>
        <fullName evidence="3">Uncharacterized protein</fullName>
    </submittedName>
</protein>
<evidence type="ECO:0000313" key="2">
    <source>
        <dbReference type="EMBL" id="MFD0621512.1"/>
    </source>
</evidence>